<evidence type="ECO:0000256" key="1">
    <source>
        <dbReference type="SAM" id="SignalP"/>
    </source>
</evidence>
<evidence type="ECO:0000313" key="2">
    <source>
        <dbReference type="EMBL" id="KEH22774.1"/>
    </source>
</evidence>
<reference evidence="3" key="3">
    <citation type="submission" date="2015-04" db="UniProtKB">
        <authorList>
            <consortium name="EnsemblPlants"/>
        </authorList>
    </citation>
    <scope>IDENTIFICATION</scope>
    <source>
        <strain evidence="3">cv. Jemalong A17</strain>
    </source>
</reference>
<keyword evidence="1" id="KW-0732">Signal</keyword>
<organism evidence="2 4">
    <name type="scientific">Medicago truncatula</name>
    <name type="common">Barrel medic</name>
    <name type="synonym">Medicago tribuloides</name>
    <dbReference type="NCBI Taxonomy" id="3880"/>
    <lineage>
        <taxon>Eukaryota</taxon>
        <taxon>Viridiplantae</taxon>
        <taxon>Streptophyta</taxon>
        <taxon>Embryophyta</taxon>
        <taxon>Tracheophyta</taxon>
        <taxon>Spermatophyta</taxon>
        <taxon>Magnoliopsida</taxon>
        <taxon>eudicotyledons</taxon>
        <taxon>Gunneridae</taxon>
        <taxon>Pentapetalae</taxon>
        <taxon>rosids</taxon>
        <taxon>fabids</taxon>
        <taxon>Fabales</taxon>
        <taxon>Fabaceae</taxon>
        <taxon>Papilionoideae</taxon>
        <taxon>50 kb inversion clade</taxon>
        <taxon>NPAAA clade</taxon>
        <taxon>Hologalegina</taxon>
        <taxon>IRL clade</taxon>
        <taxon>Trifolieae</taxon>
        <taxon>Medicago</taxon>
    </lineage>
</organism>
<dbReference type="AlphaFoldDB" id="A0A072TZ48"/>
<dbReference type="EnsemblPlants" id="KEH22774">
    <property type="protein sequence ID" value="KEH22774"/>
    <property type="gene ID" value="MTR_7g056793"/>
</dbReference>
<dbReference type="Proteomes" id="UP000002051">
    <property type="component" value="Unassembled WGS sequence"/>
</dbReference>
<keyword evidence="4" id="KW-1185">Reference proteome</keyword>
<gene>
    <name evidence="2" type="ordered locus">MTR_7g056793</name>
</gene>
<accession>A0A072TZ48</accession>
<sequence>MGCLVCLVTLTIVILEISGSVSGTQPHEQFLKNYCSLFRHHVPKNFKFTFGYDNSIDIYKSVVLCDDEDITTVKVLSIGDNVWRELQSLPMVLLNYTHPNETYTMLLPHQGFDYRTPFSFYGTLCVLLDCLCFSHHFEGLYLIILQMKDFGVENTWTQFIKNLENIHNDFVDASCLQPMCISKDGDTLVLTNRKQTQVVLYNLIDNKVERTRINDISWFIHVKDYVESLV</sequence>
<dbReference type="HOGENOM" id="CLU_027176_0_0_1"/>
<proteinExistence type="predicted"/>
<reference evidence="2 4" key="2">
    <citation type="journal article" date="2014" name="BMC Genomics">
        <title>An improved genome release (version Mt4.0) for the model legume Medicago truncatula.</title>
        <authorList>
            <person name="Tang H."/>
            <person name="Krishnakumar V."/>
            <person name="Bidwell S."/>
            <person name="Rosen B."/>
            <person name="Chan A."/>
            <person name="Zhou S."/>
            <person name="Gentzbittel L."/>
            <person name="Childs K.L."/>
            <person name="Yandell M."/>
            <person name="Gundlach H."/>
            <person name="Mayer K.F."/>
            <person name="Schwartz D.C."/>
            <person name="Town C.D."/>
        </authorList>
    </citation>
    <scope>GENOME REANNOTATION</scope>
    <source>
        <strain evidence="2">A17</strain>
        <strain evidence="3 4">cv. Jemalong A17</strain>
    </source>
</reference>
<evidence type="ECO:0008006" key="5">
    <source>
        <dbReference type="Google" id="ProtNLM"/>
    </source>
</evidence>
<dbReference type="EMBL" id="CM001223">
    <property type="protein sequence ID" value="KEH22774.1"/>
    <property type="molecule type" value="Genomic_DNA"/>
</dbReference>
<reference evidence="2 4" key="1">
    <citation type="journal article" date="2011" name="Nature">
        <title>The Medicago genome provides insight into the evolution of rhizobial symbioses.</title>
        <authorList>
            <person name="Young N.D."/>
            <person name="Debelle F."/>
            <person name="Oldroyd G.E."/>
            <person name="Geurts R."/>
            <person name="Cannon S.B."/>
            <person name="Udvardi M.K."/>
            <person name="Benedito V.A."/>
            <person name="Mayer K.F."/>
            <person name="Gouzy J."/>
            <person name="Schoof H."/>
            <person name="Van de Peer Y."/>
            <person name="Proost S."/>
            <person name="Cook D.R."/>
            <person name="Meyers B.C."/>
            <person name="Spannagl M."/>
            <person name="Cheung F."/>
            <person name="De Mita S."/>
            <person name="Krishnakumar V."/>
            <person name="Gundlach H."/>
            <person name="Zhou S."/>
            <person name="Mudge J."/>
            <person name="Bharti A.K."/>
            <person name="Murray J.D."/>
            <person name="Naoumkina M.A."/>
            <person name="Rosen B."/>
            <person name="Silverstein K.A."/>
            <person name="Tang H."/>
            <person name="Rombauts S."/>
            <person name="Zhao P.X."/>
            <person name="Zhou P."/>
            <person name="Barbe V."/>
            <person name="Bardou P."/>
            <person name="Bechner M."/>
            <person name="Bellec A."/>
            <person name="Berger A."/>
            <person name="Berges H."/>
            <person name="Bidwell S."/>
            <person name="Bisseling T."/>
            <person name="Choisne N."/>
            <person name="Couloux A."/>
            <person name="Denny R."/>
            <person name="Deshpande S."/>
            <person name="Dai X."/>
            <person name="Doyle J.J."/>
            <person name="Dudez A.M."/>
            <person name="Farmer A.D."/>
            <person name="Fouteau S."/>
            <person name="Franken C."/>
            <person name="Gibelin C."/>
            <person name="Gish J."/>
            <person name="Goldstein S."/>
            <person name="Gonzalez A.J."/>
            <person name="Green P.J."/>
            <person name="Hallab A."/>
            <person name="Hartog M."/>
            <person name="Hua A."/>
            <person name="Humphray S.J."/>
            <person name="Jeong D.H."/>
            <person name="Jing Y."/>
            <person name="Jocker A."/>
            <person name="Kenton S.M."/>
            <person name="Kim D.J."/>
            <person name="Klee K."/>
            <person name="Lai H."/>
            <person name="Lang C."/>
            <person name="Lin S."/>
            <person name="Macmil S.L."/>
            <person name="Magdelenat G."/>
            <person name="Matthews L."/>
            <person name="McCorrison J."/>
            <person name="Monaghan E.L."/>
            <person name="Mun J.H."/>
            <person name="Najar F.Z."/>
            <person name="Nicholson C."/>
            <person name="Noirot C."/>
            <person name="O'Bleness M."/>
            <person name="Paule C.R."/>
            <person name="Poulain J."/>
            <person name="Prion F."/>
            <person name="Qin B."/>
            <person name="Qu C."/>
            <person name="Retzel E.F."/>
            <person name="Riddle C."/>
            <person name="Sallet E."/>
            <person name="Samain S."/>
            <person name="Samson N."/>
            <person name="Sanders I."/>
            <person name="Saurat O."/>
            <person name="Scarpelli C."/>
            <person name="Schiex T."/>
            <person name="Segurens B."/>
            <person name="Severin A.J."/>
            <person name="Sherrier D.J."/>
            <person name="Shi R."/>
            <person name="Sims S."/>
            <person name="Singer S.R."/>
            <person name="Sinharoy S."/>
            <person name="Sterck L."/>
            <person name="Viollet A."/>
            <person name="Wang B.B."/>
            <person name="Wang K."/>
            <person name="Wang M."/>
            <person name="Wang X."/>
            <person name="Warfsmann J."/>
            <person name="Weissenbach J."/>
            <person name="White D.D."/>
            <person name="White J.D."/>
            <person name="Wiley G.B."/>
            <person name="Wincker P."/>
            <person name="Xing Y."/>
            <person name="Yang L."/>
            <person name="Yao Z."/>
            <person name="Ying F."/>
            <person name="Zhai J."/>
            <person name="Zhou L."/>
            <person name="Zuber A."/>
            <person name="Denarie J."/>
            <person name="Dixon R.A."/>
            <person name="May G.D."/>
            <person name="Schwartz D.C."/>
            <person name="Rogers J."/>
            <person name="Quetier F."/>
            <person name="Town C.D."/>
            <person name="Roe B.A."/>
        </authorList>
    </citation>
    <scope>NUCLEOTIDE SEQUENCE [LARGE SCALE GENOMIC DNA]</scope>
    <source>
        <strain evidence="2">A17</strain>
        <strain evidence="3 4">cv. Jemalong A17</strain>
    </source>
</reference>
<evidence type="ECO:0000313" key="4">
    <source>
        <dbReference type="Proteomes" id="UP000002051"/>
    </source>
</evidence>
<evidence type="ECO:0000313" key="3">
    <source>
        <dbReference type="EnsemblPlants" id="KEH22774"/>
    </source>
</evidence>
<name>A0A072TZ48_MEDTR</name>
<feature type="signal peptide" evidence="1">
    <location>
        <begin position="1"/>
        <end position="23"/>
    </location>
</feature>
<feature type="chain" id="PRO_5014499140" description="F-box protein interaction domain protein" evidence="1">
    <location>
        <begin position="24"/>
        <end position="230"/>
    </location>
</feature>
<protein>
    <recommendedName>
        <fullName evidence="5">F-box protein interaction domain protein</fullName>
    </recommendedName>
</protein>